<evidence type="ECO:0000256" key="1">
    <source>
        <dbReference type="SAM" id="SignalP"/>
    </source>
</evidence>
<dbReference type="InterPro" id="IPR029062">
    <property type="entry name" value="Class_I_gatase-like"/>
</dbReference>
<dbReference type="InterPro" id="IPR003737">
    <property type="entry name" value="GlcNAc_PI_deacetylase-related"/>
</dbReference>
<dbReference type="Proteomes" id="UP000199532">
    <property type="component" value="Unassembled WGS sequence"/>
</dbReference>
<gene>
    <name evidence="2" type="ORF">SAMN04487995_3101</name>
</gene>
<dbReference type="Pfam" id="PF02585">
    <property type="entry name" value="PIG-L"/>
    <property type="match status" value="1"/>
</dbReference>
<keyword evidence="3" id="KW-1185">Reference proteome</keyword>
<accession>A0A1H6VLY6</accession>
<dbReference type="Gene3D" id="3.40.50.10320">
    <property type="entry name" value="LmbE-like"/>
    <property type="match status" value="1"/>
</dbReference>
<name>A0A1H6VLY6_9BACT</name>
<dbReference type="SUPFAM" id="SSF102588">
    <property type="entry name" value="LmbE-like"/>
    <property type="match status" value="1"/>
</dbReference>
<feature type="signal peptide" evidence="1">
    <location>
        <begin position="1"/>
        <end position="26"/>
    </location>
</feature>
<protein>
    <submittedName>
        <fullName evidence="2">N-acetylglucosaminyl deacetylase, LmbE family</fullName>
    </submittedName>
</protein>
<dbReference type="SUPFAM" id="SSF52317">
    <property type="entry name" value="Class I glutamine amidotransferase-like"/>
    <property type="match status" value="1"/>
</dbReference>
<dbReference type="RefSeq" id="WP_229209623.1">
    <property type="nucleotide sequence ID" value="NZ_FNXY01000004.1"/>
</dbReference>
<dbReference type="InterPro" id="IPR024078">
    <property type="entry name" value="LmbE-like_dom_sf"/>
</dbReference>
<proteinExistence type="predicted"/>
<dbReference type="AlphaFoldDB" id="A0A1H6VLY6"/>
<dbReference type="STRING" id="408657.SAMN04487995_3101"/>
<evidence type="ECO:0000313" key="2">
    <source>
        <dbReference type="EMBL" id="SEJ02727.1"/>
    </source>
</evidence>
<keyword evidence="1" id="KW-0732">Signal</keyword>
<reference evidence="2 3" key="1">
    <citation type="submission" date="2016-10" db="EMBL/GenBank/DDBJ databases">
        <authorList>
            <person name="de Groot N.N."/>
        </authorList>
    </citation>
    <scope>NUCLEOTIDE SEQUENCE [LARGE SCALE GENOMIC DNA]</scope>
    <source>
        <strain evidence="2 3">DSM 19938</strain>
    </source>
</reference>
<dbReference type="EMBL" id="FNXY01000004">
    <property type="protein sequence ID" value="SEJ02727.1"/>
    <property type="molecule type" value="Genomic_DNA"/>
</dbReference>
<organism evidence="2 3">
    <name type="scientific">Dyadobacter koreensis</name>
    <dbReference type="NCBI Taxonomy" id="408657"/>
    <lineage>
        <taxon>Bacteria</taxon>
        <taxon>Pseudomonadati</taxon>
        <taxon>Bacteroidota</taxon>
        <taxon>Cytophagia</taxon>
        <taxon>Cytophagales</taxon>
        <taxon>Spirosomataceae</taxon>
        <taxon>Dyadobacter</taxon>
    </lineage>
</organism>
<sequence length="834" mass="93514">MKTCIHRYLLLVTALTGMLNSKNISAQVPSGASSSEIFQGIQKLNVLGNILYFGAHPDDENPTFIAYMANEKHYNTAYFSLTRGDGGQNAIGTEIKENLGILRTQELLQARRIDGGKQFFSRAVDFGFSKSAEEVFTIWDRENLLADAVWVIRNFKPDVIVSRFPPDERAGHGQHIAAAILADEAFDAAADPKKFPEQLKYVDTWKATRLVWNAGMWWNQRRDAVDEKDEKECIKIDVGGFNPLLGKSYGEIAAESRTVHKTQGFGTVGFRGSLTEYFKHVKGAKATGDLFDNIDIQWSRVKDAQKVKDLITQTIRSYNCMNPSVSIPLLLKVKSELTKLPDSYWKEEKLKDLNKVIQEALGLFLLVKSDDYTYTQGEKISLKIEATHRSTVPVILKKIRLPFERVDSLLNIELTTNKKLELSGTARIPADTKYSQPYWLEKEGSQGLFDVANQTDIGSAENEPVAKVKFDLEIDGYPVQYMVPVAYQKTDPIQGEIFQPLAITPPAYVSVEHQVYLFDGANSKQIIINVKSALASLTANVRLKLPKGWRAEPFSIPVNLETKGAEQNVKFDLYPPAYGDEAEISAVVTVAGKDYSQSLNLISYPHIPTQISFPKAKAKVVKIDIQKNGQLIGYIKGAGDMVPASLQQIGYKVVILEDQEIVAEKLEKYDAVIVGVRAYNMVERLKIINPILLEYVEKGGNLIVQYNSDQGLLMKDFGPYPFTVSSKRVTVEASEVRFLNKNCKVLNYPNKITQKDFEGWVQERSLYQPENWSDKYETVISCNDPGCEKLDGGILIAKYGKGTYVYTTMSWFRQLPAGVPGAYRIFSNLISLGR</sequence>
<feature type="chain" id="PRO_5011496955" evidence="1">
    <location>
        <begin position="27"/>
        <end position="834"/>
    </location>
</feature>
<evidence type="ECO:0000313" key="3">
    <source>
        <dbReference type="Proteomes" id="UP000199532"/>
    </source>
</evidence>